<reference evidence="7 8" key="1">
    <citation type="journal article" date="2016" name="PLoS Pathog.">
        <title>Biosynthesis of antibiotic leucinostatins in bio-control fungus Purpureocillium lilacinum and their inhibition on phytophthora revealed by genome mining.</title>
        <authorList>
            <person name="Wang G."/>
            <person name="Liu Z."/>
            <person name="Lin R."/>
            <person name="Li E."/>
            <person name="Mao Z."/>
            <person name="Ling J."/>
            <person name="Yang Y."/>
            <person name="Yin W.B."/>
            <person name="Xie B."/>
        </authorList>
    </citation>
    <scope>NUCLEOTIDE SEQUENCE [LARGE SCALE GENOMIC DNA]</scope>
    <source>
        <strain evidence="7">170</strain>
    </source>
</reference>
<dbReference type="OrthoDB" id="4521223at2759"/>
<dbReference type="RefSeq" id="XP_018142374.1">
    <property type="nucleotide sequence ID" value="XM_018285299.1"/>
</dbReference>
<feature type="transmembrane region" description="Helical" evidence="6">
    <location>
        <begin position="42"/>
        <end position="66"/>
    </location>
</feature>
<dbReference type="PANTHER" id="PTHR31465">
    <property type="entry name" value="PROTEIN RTA1-RELATED"/>
    <property type="match status" value="1"/>
</dbReference>
<feature type="transmembrane region" description="Helical" evidence="6">
    <location>
        <begin position="225"/>
        <end position="243"/>
    </location>
</feature>
<keyword evidence="4 6" id="KW-0472">Membrane</keyword>
<sequence>MSSQGNHHTPHNYTTSNITESKPNGYIDPNFPNPHGPHDVPIIIYGFTPSFALALFAAIWFTAFFLIHTIQLTIHRTWYFSSFTIGLLFEITGYIARSLSAKLDPYHLIYFVLNYFFIVTAPVFLAAGIYTILSVLISRLGTKYTPLSSKFILWFFITSDAVATITQVAGASLIGSKTSKHEDPTTANNILVGGLAYQVFSMSVFVLVGGSFLWRARRVLRRKKLVGFAVVFCTATLLVYLRTVFRLAETAEGLFGSLQTHEVYFAVLEFAPVAAAVGLFAGWHPGRCLGGKKIDLQEDGKRYRRVARV</sequence>
<dbReference type="EMBL" id="LSBJ02000005">
    <property type="protein sequence ID" value="OAQ65060.1"/>
    <property type="molecule type" value="Genomic_DNA"/>
</dbReference>
<evidence type="ECO:0000256" key="4">
    <source>
        <dbReference type="ARBA" id="ARBA00023136"/>
    </source>
</evidence>
<dbReference type="Proteomes" id="UP000078397">
    <property type="component" value="Unassembled WGS sequence"/>
</dbReference>
<protein>
    <submittedName>
        <fullName evidence="7">RTA1 like protein</fullName>
    </submittedName>
</protein>
<keyword evidence="8" id="KW-1185">Reference proteome</keyword>
<evidence type="ECO:0000256" key="6">
    <source>
        <dbReference type="SAM" id="Phobius"/>
    </source>
</evidence>
<dbReference type="GeneID" id="28849293"/>
<evidence type="ECO:0000256" key="1">
    <source>
        <dbReference type="ARBA" id="ARBA00004141"/>
    </source>
</evidence>
<dbReference type="STRING" id="1380566.A0A179FIE8"/>
<dbReference type="InterPro" id="IPR007568">
    <property type="entry name" value="RTA1"/>
</dbReference>
<feature type="transmembrane region" description="Helical" evidence="6">
    <location>
        <begin position="108"/>
        <end position="130"/>
    </location>
</feature>
<feature type="region of interest" description="Disordered" evidence="5">
    <location>
        <begin position="1"/>
        <end position="22"/>
    </location>
</feature>
<feature type="transmembrane region" description="Helical" evidence="6">
    <location>
        <begin position="195"/>
        <end position="213"/>
    </location>
</feature>
<feature type="transmembrane region" description="Helical" evidence="6">
    <location>
        <begin position="263"/>
        <end position="283"/>
    </location>
</feature>
<keyword evidence="2 6" id="KW-0812">Transmembrane</keyword>
<dbReference type="PANTHER" id="PTHR31465:SF1">
    <property type="entry name" value="PROTEIN RTA1-RELATED"/>
    <property type="match status" value="1"/>
</dbReference>
<evidence type="ECO:0000256" key="2">
    <source>
        <dbReference type="ARBA" id="ARBA00022692"/>
    </source>
</evidence>
<evidence type="ECO:0000313" key="7">
    <source>
        <dbReference type="EMBL" id="OAQ65060.1"/>
    </source>
</evidence>
<feature type="transmembrane region" description="Helical" evidence="6">
    <location>
        <begin position="78"/>
        <end position="96"/>
    </location>
</feature>
<comment type="subcellular location">
    <subcellularLocation>
        <location evidence="1">Membrane</location>
        <topology evidence="1">Multi-pass membrane protein</topology>
    </subcellularLocation>
</comment>
<dbReference type="GO" id="GO:0016020">
    <property type="term" value="C:membrane"/>
    <property type="evidence" value="ECO:0007669"/>
    <property type="project" value="UniProtKB-SubCell"/>
</dbReference>
<organism evidence="7 8">
    <name type="scientific">Pochonia chlamydosporia 170</name>
    <dbReference type="NCBI Taxonomy" id="1380566"/>
    <lineage>
        <taxon>Eukaryota</taxon>
        <taxon>Fungi</taxon>
        <taxon>Dikarya</taxon>
        <taxon>Ascomycota</taxon>
        <taxon>Pezizomycotina</taxon>
        <taxon>Sordariomycetes</taxon>
        <taxon>Hypocreomycetidae</taxon>
        <taxon>Hypocreales</taxon>
        <taxon>Clavicipitaceae</taxon>
        <taxon>Pochonia</taxon>
    </lineage>
</organism>
<dbReference type="AlphaFoldDB" id="A0A179FIE8"/>
<comment type="caution">
    <text evidence="7">The sequence shown here is derived from an EMBL/GenBank/DDBJ whole genome shotgun (WGS) entry which is preliminary data.</text>
</comment>
<proteinExistence type="predicted"/>
<dbReference type="KEGG" id="pchm:VFPPC_06234"/>
<name>A0A179FIE8_METCM</name>
<accession>A0A179FIE8</accession>
<gene>
    <name evidence="7" type="ORF">VFPPC_06234</name>
</gene>
<feature type="transmembrane region" description="Helical" evidence="6">
    <location>
        <begin position="151"/>
        <end position="175"/>
    </location>
</feature>
<evidence type="ECO:0000313" key="8">
    <source>
        <dbReference type="Proteomes" id="UP000078397"/>
    </source>
</evidence>
<dbReference type="Pfam" id="PF04479">
    <property type="entry name" value="RTA1"/>
    <property type="match status" value="1"/>
</dbReference>
<evidence type="ECO:0000256" key="5">
    <source>
        <dbReference type="SAM" id="MobiDB-lite"/>
    </source>
</evidence>
<keyword evidence="3 6" id="KW-1133">Transmembrane helix</keyword>
<evidence type="ECO:0000256" key="3">
    <source>
        <dbReference type="ARBA" id="ARBA00022989"/>
    </source>
</evidence>